<feature type="transmembrane region" description="Helical" evidence="2">
    <location>
        <begin position="117"/>
        <end position="135"/>
    </location>
</feature>
<evidence type="ECO:0000313" key="4">
    <source>
        <dbReference type="EMBL" id="PAT40427.1"/>
    </source>
</evidence>
<accession>A0A2A2ARQ1</accession>
<evidence type="ECO:0000256" key="2">
    <source>
        <dbReference type="SAM" id="Phobius"/>
    </source>
</evidence>
<dbReference type="Gene3D" id="3.40.710.10">
    <property type="entry name" value="DD-peptidase/beta-lactamase superfamily"/>
    <property type="match status" value="1"/>
</dbReference>
<feature type="non-terminal residue" evidence="4">
    <location>
        <position position="699"/>
    </location>
</feature>
<dbReference type="GO" id="GO:0004180">
    <property type="term" value="F:carboxypeptidase activity"/>
    <property type="evidence" value="ECO:0007669"/>
    <property type="project" value="UniProtKB-KW"/>
</dbReference>
<reference evidence="4 5" key="1">
    <citation type="submission" date="2017-08" db="EMBL/GenBank/DDBJ databases">
        <title>WGS of Clinical strains of the CDC Group NO-1 linked to zoonotic infections in humans.</title>
        <authorList>
            <person name="Bernier A.-M."/>
            <person name="Bernard K."/>
        </authorList>
    </citation>
    <scope>NUCLEOTIDE SEQUENCE [LARGE SCALE GENOMIC DNA]</scope>
    <source>
        <strain evidence="4 5">NML79-0751</strain>
    </source>
</reference>
<comment type="caution">
    <text evidence="4">The sequence shown here is derived from an EMBL/GenBank/DDBJ whole genome shotgun (WGS) entry which is preliminary data.</text>
</comment>
<keyword evidence="1" id="KW-0645">Protease</keyword>
<dbReference type="Gene3D" id="3.90.1310.10">
    <property type="entry name" value="Penicillin-binding protein 2a (Domain 2)"/>
    <property type="match status" value="1"/>
</dbReference>
<feature type="transmembrane region" description="Helical" evidence="2">
    <location>
        <begin position="147"/>
        <end position="169"/>
    </location>
</feature>
<dbReference type="GO" id="GO:0005886">
    <property type="term" value="C:plasma membrane"/>
    <property type="evidence" value="ECO:0007669"/>
    <property type="project" value="TreeGrafter"/>
</dbReference>
<dbReference type="InterPro" id="IPR050515">
    <property type="entry name" value="Beta-lactam/transpept"/>
</dbReference>
<dbReference type="EMBL" id="NSJD01000006">
    <property type="protein sequence ID" value="PAT40427.1"/>
    <property type="molecule type" value="Genomic_DNA"/>
</dbReference>
<dbReference type="GO" id="GO:0071555">
    <property type="term" value="P:cell wall organization"/>
    <property type="evidence" value="ECO:0007669"/>
    <property type="project" value="TreeGrafter"/>
</dbReference>
<keyword evidence="2" id="KW-0812">Transmembrane</keyword>
<feature type="transmembrane region" description="Helical" evidence="2">
    <location>
        <begin position="344"/>
        <end position="369"/>
    </location>
</feature>
<keyword evidence="2" id="KW-0472">Membrane</keyword>
<dbReference type="Pfam" id="PF03717">
    <property type="entry name" value="PBP_dimer"/>
    <property type="match status" value="1"/>
</dbReference>
<sequence>MHSSAPSPRPPGPPSAAAARHWPLWLALPLALALALSLAQPLVLAAGRPLPWAAPLWGGLCAALVLAYAAAMLPSQPWQALPPGNVWTARHPWLTVSAGACWMAACQWALLQARPGLLLSLLLPWLCFSLAWQAIGAGSARQRHFRLGLLLAQAGWLLLIAYDILLHPWRLQRLWESLLATPLPLRHAEHLAVLQAWGKLPLLGPASQPLPAAPAQGLGGWLLQAMATLGRLPSAVLAAALLLAWHALWRWLRRQPCHGRYTPGMRRAALGLTALHAAACGWQVLFSFGLLPQRLGAGLPPLSPHPAWWPLSALLAWLLWRAARARPPQPAGSPAAPESAATAWAHRAIATLGYALLALPLGGLLLAGAHEHWLRQRRHLPAPPSVAARLPIEDAAGQIIARDVLAYDLWFTPQQFWGHSLRNPGAPGPASGGLADHQRQLLDALAPWPAMQTVAAARLGQRPAHDSRPAILAWAMPPEAARRIQAQGLPGLTLRPRAARHYPQGPLYAHAIGFASLATPVWGQEGLERRLNPRLHTRTAAPGAYGPRQRPVRTTLQPALQQAARQALQAAMRQPGAVGGAVVLIDHRANAIAALVSAPDFDPNDPASYRNPYQPQRILNRATALPFPAGPLLAPLLHAQALEAGQPLPRHALPALAARLGLAAPAPPGEPLQARFGGGGQGGLHQLAANAPALNVGGH</sequence>
<dbReference type="InterPro" id="IPR012338">
    <property type="entry name" value="Beta-lactam/transpept-like"/>
</dbReference>
<feature type="transmembrane region" description="Helical" evidence="2">
    <location>
        <begin position="306"/>
        <end position="323"/>
    </location>
</feature>
<dbReference type="GO" id="GO:0008658">
    <property type="term" value="F:penicillin binding"/>
    <property type="evidence" value="ECO:0007669"/>
    <property type="project" value="InterPro"/>
</dbReference>
<feature type="domain" description="Penicillin-binding protein dimerisation" evidence="3">
    <location>
        <begin position="387"/>
        <end position="518"/>
    </location>
</feature>
<feature type="transmembrane region" description="Helical" evidence="2">
    <location>
        <begin position="229"/>
        <end position="248"/>
    </location>
</feature>
<keyword evidence="2" id="KW-1133">Transmembrane helix</keyword>
<keyword evidence="1" id="KW-0121">Carboxypeptidase</keyword>
<evidence type="ECO:0000256" key="1">
    <source>
        <dbReference type="ARBA" id="ARBA00022645"/>
    </source>
</evidence>
<dbReference type="SUPFAM" id="SSF56519">
    <property type="entry name" value="Penicillin binding protein dimerisation domain"/>
    <property type="match status" value="1"/>
</dbReference>
<keyword evidence="1" id="KW-0378">Hydrolase</keyword>
<proteinExistence type="predicted"/>
<dbReference type="Proteomes" id="UP000218644">
    <property type="component" value="Unassembled WGS sequence"/>
</dbReference>
<dbReference type="SUPFAM" id="SSF56601">
    <property type="entry name" value="beta-lactamase/transpeptidase-like"/>
    <property type="match status" value="1"/>
</dbReference>
<protein>
    <recommendedName>
        <fullName evidence="3">Penicillin-binding protein dimerisation domain-containing protein</fullName>
    </recommendedName>
</protein>
<feature type="transmembrane region" description="Helical" evidence="2">
    <location>
        <begin position="268"/>
        <end position="286"/>
    </location>
</feature>
<dbReference type="PANTHER" id="PTHR30627">
    <property type="entry name" value="PEPTIDOGLYCAN D,D-TRANSPEPTIDASE"/>
    <property type="match status" value="1"/>
</dbReference>
<dbReference type="InterPro" id="IPR005311">
    <property type="entry name" value="PBP_dimer"/>
</dbReference>
<name>A0A2A2ARQ1_9BURK</name>
<dbReference type="InterPro" id="IPR036138">
    <property type="entry name" value="PBP_dimer_sf"/>
</dbReference>
<evidence type="ECO:0000313" key="5">
    <source>
        <dbReference type="Proteomes" id="UP000218644"/>
    </source>
</evidence>
<organism evidence="4 5">
    <name type="scientific">Vandammella animalimorsus</name>
    <dbReference type="NCBI Taxonomy" id="2029117"/>
    <lineage>
        <taxon>Bacteria</taxon>
        <taxon>Pseudomonadati</taxon>
        <taxon>Pseudomonadota</taxon>
        <taxon>Betaproteobacteria</taxon>
        <taxon>Burkholderiales</taxon>
        <taxon>Comamonadaceae</taxon>
        <taxon>Vandammella</taxon>
    </lineage>
</organism>
<gene>
    <name evidence="4" type="ORF">CK623_06090</name>
</gene>
<dbReference type="AlphaFoldDB" id="A0A2A2ARQ1"/>
<feature type="transmembrane region" description="Helical" evidence="2">
    <location>
        <begin position="55"/>
        <end position="73"/>
    </location>
</feature>
<evidence type="ECO:0000259" key="3">
    <source>
        <dbReference type="Pfam" id="PF03717"/>
    </source>
</evidence>